<keyword evidence="4" id="KW-0560">Oxidoreductase</keyword>
<organism evidence="7 8">
    <name type="scientific">Thelephora terrestris</name>
    <dbReference type="NCBI Taxonomy" id="56493"/>
    <lineage>
        <taxon>Eukaryota</taxon>
        <taxon>Fungi</taxon>
        <taxon>Dikarya</taxon>
        <taxon>Basidiomycota</taxon>
        <taxon>Agaricomycotina</taxon>
        <taxon>Agaricomycetes</taxon>
        <taxon>Thelephorales</taxon>
        <taxon>Thelephoraceae</taxon>
        <taxon>Thelephora</taxon>
    </lineage>
</organism>
<evidence type="ECO:0000256" key="5">
    <source>
        <dbReference type="ARBA" id="ARBA00023004"/>
    </source>
</evidence>
<keyword evidence="3" id="KW-0479">Metal-binding</keyword>
<reference evidence="7" key="2">
    <citation type="submission" date="2020-11" db="EMBL/GenBank/DDBJ databases">
        <authorList>
            <consortium name="DOE Joint Genome Institute"/>
            <person name="Kuo A."/>
            <person name="Miyauchi S."/>
            <person name="Kiss E."/>
            <person name="Drula E."/>
            <person name="Kohler A."/>
            <person name="Sanchez-Garcia M."/>
            <person name="Andreopoulos B."/>
            <person name="Barry K.W."/>
            <person name="Bonito G."/>
            <person name="Buee M."/>
            <person name="Carver A."/>
            <person name="Chen C."/>
            <person name="Cichocki N."/>
            <person name="Clum A."/>
            <person name="Culley D."/>
            <person name="Crous P.W."/>
            <person name="Fauchery L."/>
            <person name="Girlanda M."/>
            <person name="Hayes R."/>
            <person name="Keri Z."/>
            <person name="Labutti K."/>
            <person name="Lipzen A."/>
            <person name="Lombard V."/>
            <person name="Magnuson J."/>
            <person name="Maillard F."/>
            <person name="Morin E."/>
            <person name="Murat C."/>
            <person name="Nolan M."/>
            <person name="Ohm R."/>
            <person name="Pangilinan J."/>
            <person name="Pereira M."/>
            <person name="Perotto S."/>
            <person name="Peter M."/>
            <person name="Riley R."/>
            <person name="Sitrit Y."/>
            <person name="Stielow B."/>
            <person name="Szollosi G."/>
            <person name="Zifcakova L."/>
            <person name="Stursova M."/>
            <person name="Spatafora J.W."/>
            <person name="Tedersoo L."/>
            <person name="Vaario L.-M."/>
            <person name="Yamada A."/>
            <person name="Yan M."/>
            <person name="Wang P."/>
            <person name="Xu J."/>
            <person name="Bruns T."/>
            <person name="Baldrian P."/>
            <person name="Vilgalys R."/>
            <person name="Henrissat B."/>
            <person name="Grigoriev I.V."/>
            <person name="Hibbett D."/>
            <person name="Nagy L.G."/>
            <person name="Martin F.M."/>
        </authorList>
    </citation>
    <scope>NUCLEOTIDE SEQUENCE</scope>
    <source>
        <strain evidence="7">UH-Tt-Lm1</strain>
    </source>
</reference>
<dbReference type="Pfam" id="PF00067">
    <property type="entry name" value="p450"/>
    <property type="match status" value="2"/>
</dbReference>
<sequence>MDSRHATLAISVAFVAYTWYKCRRTSSISDIPGPKNPSWIYGHRWWWQSEEASVVEKRILEEYGAVARYNGSLGEHRLFVADPQAIYHILQGTSYLYEKPRVAMEMLALVLDKGLASVGGDAHKRQRRVISPAFGLVESKALYPYFARCANSIVDKWHEAISTKESDGAVVIDVHSCIGAGAFDYDFGAVENTDNKFTKTYTNMTFAAFGRSSKGRLLMMELFKWAPAGFGTWMMERDKRPAMVNLRENKTYAHEVAAKLIEEKKRELEGGTSSKDLLSLLVKANSAVRSDGRLDDEEIVSQDHHVCGPRNYGENGQLFAGFNSGLAKNRHVQEKLRAEITETLGRIRTRGDSDFAVDDFDSMPYLLAVGKEILRIYLVFTEPSRTPTGPRGDGR</sequence>
<reference evidence="7" key="1">
    <citation type="journal article" date="2020" name="Nat. Commun.">
        <title>Large-scale genome sequencing of mycorrhizal fungi provides insights into the early evolution of symbiotic traits.</title>
        <authorList>
            <person name="Miyauchi S."/>
            <person name="Kiss E."/>
            <person name="Kuo A."/>
            <person name="Drula E."/>
            <person name="Kohler A."/>
            <person name="Sanchez-Garcia M."/>
            <person name="Morin E."/>
            <person name="Andreopoulos B."/>
            <person name="Barry K.W."/>
            <person name="Bonito G."/>
            <person name="Buee M."/>
            <person name="Carver A."/>
            <person name="Chen C."/>
            <person name="Cichocki N."/>
            <person name="Clum A."/>
            <person name="Culley D."/>
            <person name="Crous P.W."/>
            <person name="Fauchery L."/>
            <person name="Girlanda M."/>
            <person name="Hayes R.D."/>
            <person name="Keri Z."/>
            <person name="LaButti K."/>
            <person name="Lipzen A."/>
            <person name="Lombard V."/>
            <person name="Magnuson J."/>
            <person name="Maillard F."/>
            <person name="Murat C."/>
            <person name="Nolan M."/>
            <person name="Ohm R.A."/>
            <person name="Pangilinan J."/>
            <person name="Pereira M.F."/>
            <person name="Perotto S."/>
            <person name="Peter M."/>
            <person name="Pfister S."/>
            <person name="Riley R."/>
            <person name="Sitrit Y."/>
            <person name="Stielow J.B."/>
            <person name="Szollosi G."/>
            <person name="Zifcakova L."/>
            <person name="Stursova M."/>
            <person name="Spatafora J.W."/>
            <person name="Tedersoo L."/>
            <person name="Vaario L.M."/>
            <person name="Yamada A."/>
            <person name="Yan M."/>
            <person name="Wang P."/>
            <person name="Xu J."/>
            <person name="Bruns T."/>
            <person name="Baldrian P."/>
            <person name="Vilgalys R."/>
            <person name="Dunand C."/>
            <person name="Henrissat B."/>
            <person name="Grigoriev I.V."/>
            <person name="Hibbett D."/>
            <person name="Nagy L.G."/>
            <person name="Martin F.M."/>
        </authorList>
    </citation>
    <scope>NUCLEOTIDE SEQUENCE</scope>
    <source>
        <strain evidence="7">UH-Tt-Lm1</strain>
    </source>
</reference>
<gene>
    <name evidence="7" type="ORF">BJ322DRAFT_1108738</name>
</gene>
<evidence type="ECO:0000256" key="1">
    <source>
        <dbReference type="ARBA" id="ARBA00010617"/>
    </source>
</evidence>
<dbReference type="OrthoDB" id="1470350at2759"/>
<dbReference type="InterPro" id="IPR036396">
    <property type="entry name" value="Cyt_P450_sf"/>
</dbReference>
<dbReference type="Gene3D" id="1.10.630.10">
    <property type="entry name" value="Cytochrome P450"/>
    <property type="match status" value="1"/>
</dbReference>
<dbReference type="InterPro" id="IPR050196">
    <property type="entry name" value="Cytochrome_P450_Monoox"/>
</dbReference>
<dbReference type="PANTHER" id="PTHR24291:SF50">
    <property type="entry name" value="BIFUNCTIONAL ALBAFLAVENONE MONOOXYGENASE_TERPENE SYNTHASE"/>
    <property type="match status" value="1"/>
</dbReference>
<keyword evidence="6" id="KW-0503">Monooxygenase</keyword>
<accession>A0A9P6HEX4</accession>
<evidence type="ECO:0000256" key="6">
    <source>
        <dbReference type="ARBA" id="ARBA00023033"/>
    </source>
</evidence>
<dbReference type="Proteomes" id="UP000736335">
    <property type="component" value="Unassembled WGS sequence"/>
</dbReference>
<evidence type="ECO:0000313" key="7">
    <source>
        <dbReference type="EMBL" id="KAF9785284.1"/>
    </source>
</evidence>
<protein>
    <submittedName>
        <fullName evidence="7">Cytochrome P450</fullName>
    </submittedName>
</protein>
<dbReference type="GO" id="GO:0005506">
    <property type="term" value="F:iron ion binding"/>
    <property type="evidence" value="ECO:0007669"/>
    <property type="project" value="InterPro"/>
</dbReference>
<dbReference type="PANTHER" id="PTHR24291">
    <property type="entry name" value="CYTOCHROME P450 FAMILY 4"/>
    <property type="match status" value="1"/>
</dbReference>
<dbReference type="EMBL" id="WIUZ02000007">
    <property type="protein sequence ID" value="KAF9785284.1"/>
    <property type="molecule type" value="Genomic_DNA"/>
</dbReference>
<keyword evidence="2" id="KW-0349">Heme</keyword>
<dbReference type="SUPFAM" id="SSF48264">
    <property type="entry name" value="Cytochrome P450"/>
    <property type="match status" value="1"/>
</dbReference>
<dbReference type="GO" id="GO:0020037">
    <property type="term" value="F:heme binding"/>
    <property type="evidence" value="ECO:0007669"/>
    <property type="project" value="InterPro"/>
</dbReference>
<proteinExistence type="inferred from homology"/>
<dbReference type="InterPro" id="IPR001128">
    <property type="entry name" value="Cyt_P450"/>
</dbReference>
<evidence type="ECO:0000256" key="2">
    <source>
        <dbReference type="ARBA" id="ARBA00022617"/>
    </source>
</evidence>
<evidence type="ECO:0000256" key="3">
    <source>
        <dbReference type="ARBA" id="ARBA00022723"/>
    </source>
</evidence>
<comment type="similarity">
    <text evidence="1">Belongs to the cytochrome P450 family.</text>
</comment>
<dbReference type="GO" id="GO:0016705">
    <property type="term" value="F:oxidoreductase activity, acting on paired donors, with incorporation or reduction of molecular oxygen"/>
    <property type="evidence" value="ECO:0007669"/>
    <property type="project" value="InterPro"/>
</dbReference>
<name>A0A9P6HEX4_9AGAM</name>
<comment type="caution">
    <text evidence="7">The sequence shown here is derived from an EMBL/GenBank/DDBJ whole genome shotgun (WGS) entry which is preliminary data.</text>
</comment>
<dbReference type="AlphaFoldDB" id="A0A9P6HEX4"/>
<keyword evidence="8" id="KW-1185">Reference proteome</keyword>
<keyword evidence="5" id="KW-0408">Iron</keyword>
<evidence type="ECO:0000313" key="8">
    <source>
        <dbReference type="Proteomes" id="UP000736335"/>
    </source>
</evidence>
<evidence type="ECO:0000256" key="4">
    <source>
        <dbReference type="ARBA" id="ARBA00023002"/>
    </source>
</evidence>
<dbReference type="GO" id="GO:0004497">
    <property type="term" value="F:monooxygenase activity"/>
    <property type="evidence" value="ECO:0007669"/>
    <property type="project" value="UniProtKB-KW"/>
</dbReference>